<organism evidence="2 3">
    <name type="scientific">Molorchus minor</name>
    <dbReference type="NCBI Taxonomy" id="1323400"/>
    <lineage>
        <taxon>Eukaryota</taxon>
        <taxon>Metazoa</taxon>
        <taxon>Ecdysozoa</taxon>
        <taxon>Arthropoda</taxon>
        <taxon>Hexapoda</taxon>
        <taxon>Insecta</taxon>
        <taxon>Pterygota</taxon>
        <taxon>Neoptera</taxon>
        <taxon>Endopterygota</taxon>
        <taxon>Coleoptera</taxon>
        <taxon>Polyphaga</taxon>
        <taxon>Cucujiformia</taxon>
        <taxon>Chrysomeloidea</taxon>
        <taxon>Cerambycidae</taxon>
        <taxon>Lamiinae</taxon>
        <taxon>Monochamini</taxon>
        <taxon>Molorchus</taxon>
    </lineage>
</organism>
<sequence length="168" mass="17704">MPRFPGPNASPGGKMGGGFVNVSPQGKPLDLPNYGCTRGDNVPLNPNCTSTMSGNPKAQMSQQLTNSVASSLNGQGNQGPPMMNFGSPSMHMMDMGGCHGMAELDQGSGNMMGMPMQGPPHGFHPNSPMGPIRSLSPKLPGAFPNHMPMPRMMGRPPDQIRTTEPTFK</sequence>
<evidence type="ECO:0000313" key="2">
    <source>
        <dbReference type="EMBL" id="KAJ8986247.1"/>
    </source>
</evidence>
<reference evidence="2" key="1">
    <citation type="journal article" date="2023" name="Insect Mol. Biol.">
        <title>Genome sequencing provides insights into the evolution of gene families encoding plant cell wall-degrading enzymes in longhorned beetles.</title>
        <authorList>
            <person name="Shin N.R."/>
            <person name="Okamura Y."/>
            <person name="Kirsch R."/>
            <person name="Pauchet Y."/>
        </authorList>
    </citation>
    <scope>NUCLEOTIDE SEQUENCE</scope>
    <source>
        <strain evidence="2">MMC_N1</strain>
    </source>
</reference>
<feature type="compositionally biased region" description="Low complexity" evidence="1">
    <location>
        <begin position="148"/>
        <end position="157"/>
    </location>
</feature>
<feature type="region of interest" description="Disordered" evidence="1">
    <location>
        <begin position="148"/>
        <end position="168"/>
    </location>
</feature>
<protein>
    <submittedName>
        <fullName evidence="2">Uncharacterized protein</fullName>
    </submittedName>
</protein>
<name>A0ABQ9K8B0_9CUCU</name>
<keyword evidence="3" id="KW-1185">Reference proteome</keyword>
<gene>
    <name evidence="2" type="ORF">NQ317_009953</name>
</gene>
<comment type="caution">
    <text evidence="2">The sequence shown here is derived from an EMBL/GenBank/DDBJ whole genome shotgun (WGS) entry which is preliminary data.</text>
</comment>
<evidence type="ECO:0000313" key="3">
    <source>
        <dbReference type="Proteomes" id="UP001162164"/>
    </source>
</evidence>
<feature type="region of interest" description="Disordered" evidence="1">
    <location>
        <begin position="1"/>
        <end position="26"/>
    </location>
</feature>
<dbReference type="EMBL" id="JAPWTJ010000001">
    <property type="protein sequence ID" value="KAJ8986247.1"/>
    <property type="molecule type" value="Genomic_DNA"/>
</dbReference>
<proteinExistence type="predicted"/>
<accession>A0ABQ9K8B0</accession>
<dbReference type="Proteomes" id="UP001162164">
    <property type="component" value="Unassembled WGS sequence"/>
</dbReference>
<evidence type="ECO:0000256" key="1">
    <source>
        <dbReference type="SAM" id="MobiDB-lite"/>
    </source>
</evidence>